<comment type="similarity">
    <text evidence="1">Belongs to the actin family.</text>
</comment>
<protein>
    <recommendedName>
        <fullName evidence="4">Actin-like ATPase domain-containing protein</fullName>
    </recommendedName>
</protein>
<evidence type="ECO:0008006" key="4">
    <source>
        <dbReference type="Google" id="ProtNLM"/>
    </source>
</evidence>
<feature type="compositionally biased region" description="Basic and acidic residues" evidence="2">
    <location>
        <begin position="373"/>
        <end position="390"/>
    </location>
</feature>
<name>A0A8H7Y8E7_PSICU</name>
<comment type="caution">
    <text evidence="3">The sequence shown here is derived from an EMBL/GenBank/DDBJ whole genome shotgun (WGS) entry which is preliminary data.</text>
</comment>
<evidence type="ECO:0000313" key="3">
    <source>
        <dbReference type="EMBL" id="KAG5174653.1"/>
    </source>
</evidence>
<dbReference type="InterPro" id="IPR004000">
    <property type="entry name" value="Actin"/>
</dbReference>
<feature type="compositionally biased region" description="Basic and acidic residues" evidence="2">
    <location>
        <begin position="422"/>
        <end position="453"/>
    </location>
</feature>
<feature type="region of interest" description="Disordered" evidence="2">
    <location>
        <begin position="373"/>
        <end position="469"/>
    </location>
</feature>
<reference evidence="3" key="1">
    <citation type="submission" date="2021-02" db="EMBL/GenBank/DDBJ databases">
        <title>Psilocybe cubensis genome.</title>
        <authorList>
            <person name="Mckernan K.J."/>
            <person name="Crawford S."/>
            <person name="Trippe A."/>
            <person name="Kane L.T."/>
            <person name="Mclaughlin S."/>
        </authorList>
    </citation>
    <scope>NUCLEOTIDE SEQUENCE [LARGE SCALE GENOMIC DNA]</scope>
    <source>
        <strain evidence="3">MGC-MH-2018</strain>
    </source>
</reference>
<sequence length="765" mass="86367">MEIDNTIEPIVNSPSIQLPGLPAPNLDSYDNHRDAHTPIVIDNGSTNLRWGFGTSSKPFAGPNAVAKYKERKTNKPLLLFGNGIDAESGARGQTRTPWEGDVLLNFDALENALDYAFIRLGIDTPTVDHPILMTERLCSPLHSRALTSELMFELYSVPSVAYCVDGIMSFYQNHLPPPSQPFSANGLVVSFNTASTSVIPILRGKGLLSQAKRIPWGASQSSEYLLKLIQLKYPTFPTRVTNTQTNWMLHNFCEVATDFPALLQKLRDPLNMTQSGVIVQFPFFLPIFDEKTEEEMHLAAKKRREQGWRLQEIAAKARAEKLLRKENDLQFLTNLKESKATETKKEWMSKLQAEGLDDEADLDEAIKKLDNDVKKARRRDEGEPDWKPQEEPSFPLLDVPDSELNEESLKEKKKQRLLKAGFEARARARKEKERQREEQEREEKKEEDERKADLGGWSRRMRQEQEARNQCSPYELMAKIKDRARRKAALTDRKSAAAQARMKNIASLASDDRVPNAKKRKGNGEDMFGADDADWAIYRKINTAAPSSDEDDDLAQLAFVEKKLLKHDPTFTKKQTHAFLSTQRSALISAFRPSYEETSIEGNSRIHLNTERWRVCEAYFHPGMAGVDSAGLTEVIQNLIPSFIPSRSSNKPLDYEADRAQVVQNVFLTGSACKFPGMVERLESALRSLLPPGSPVNVVRAGDPELDAWKGMAAFSQTAEFAKVGMTKKEYEEYGGERIRKWWGGNWNSAISDPVAAEDDKMQVD</sequence>
<organism evidence="3">
    <name type="scientific">Psilocybe cubensis</name>
    <name type="common">Psychedelic mushroom</name>
    <name type="synonym">Stropharia cubensis</name>
    <dbReference type="NCBI Taxonomy" id="181762"/>
    <lineage>
        <taxon>Eukaryota</taxon>
        <taxon>Fungi</taxon>
        <taxon>Dikarya</taxon>
        <taxon>Basidiomycota</taxon>
        <taxon>Agaricomycotina</taxon>
        <taxon>Agaricomycetes</taxon>
        <taxon>Agaricomycetidae</taxon>
        <taxon>Agaricales</taxon>
        <taxon>Agaricineae</taxon>
        <taxon>Strophariaceae</taxon>
        <taxon>Psilocybe</taxon>
    </lineage>
</organism>
<proteinExistence type="inferred from homology"/>
<dbReference type="PANTHER" id="PTHR11937">
    <property type="entry name" value="ACTIN"/>
    <property type="match status" value="1"/>
</dbReference>
<gene>
    <name evidence="3" type="ORF">JR316_001315</name>
</gene>
<dbReference type="FunFam" id="3.30.420.40:FF:000058">
    <property type="entry name" value="Putative actin-related protein 5"/>
    <property type="match status" value="1"/>
</dbReference>
<accession>A0A8H7Y8E7</accession>
<dbReference type="InterPro" id="IPR043129">
    <property type="entry name" value="ATPase_NBD"/>
</dbReference>
<dbReference type="Gene3D" id="3.30.420.40">
    <property type="match status" value="2"/>
</dbReference>
<evidence type="ECO:0000256" key="2">
    <source>
        <dbReference type="SAM" id="MobiDB-lite"/>
    </source>
</evidence>
<dbReference type="EMBL" id="JAFIQS010000001">
    <property type="protein sequence ID" value="KAG5174653.1"/>
    <property type="molecule type" value="Genomic_DNA"/>
</dbReference>
<evidence type="ECO:0000256" key="1">
    <source>
        <dbReference type="RuleBase" id="RU000487"/>
    </source>
</evidence>
<dbReference type="OrthoDB" id="7340501at2759"/>
<dbReference type="SMART" id="SM00268">
    <property type="entry name" value="ACTIN"/>
    <property type="match status" value="1"/>
</dbReference>
<dbReference type="AlphaFoldDB" id="A0A8H7Y8E7"/>
<dbReference type="SUPFAM" id="SSF53067">
    <property type="entry name" value="Actin-like ATPase domain"/>
    <property type="match status" value="2"/>
</dbReference>
<dbReference type="Pfam" id="PF00022">
    <property type="entry name" value="Actin"/>
    <property type="match status" value="2"/>
</dbReference>